<dbReference type="STRING" id="287098.SAMN05421665_1763"/>
<dbReference type="Gene3D" id="3.40.50.1000">
    <property type="entry name" value="HAD superfamily/HAD-like"/>
    <property type="match status" value="1"/>
</dbReference>
<dbReference type="InterPro" id="IPR050510">
    <property type="entry name" value="Cation_transp_ATPase_P-type"/>
</dbReference>
<dbReference type="SUPFAM" id="SSF56784">
    <property type="entry name" value="HAD-like"/>
    <property type="match status" value="1"/>
</dbReference>
<dbReference type="SFLD" id="SFLDG00002">
    <property type="entry name" value="C1.7:_P-type_atpase_like"/>
    <property type="match status" value="1"/>
</dbReference>
<dbReference type="InterPro" id="IPR023299">
    <property type="entry name" value="ATPase_P-typ_cyto_dom_N"/>
</dbReference>
<keyword evidence="10 12" id="KW-1133">Transmembrane helix</keyword>
<evidence type="ECO:0000256" key="4">
    <source>
        <dbReference type="ARBA" id="ARBA00022553"/>
    </source>
</evidence>
<organism evidence="14 15">
    <name type="scientific">Yoonia rosea</name>
    <dbReference type="NCBI Taxonomy" id="287098"/>
    <lineage>
        <taxon>Bacteria</taxon>
        <taxon>Pseudomonadati</taxon>
        <taxon>Pseudomonadota</taxon>
        <taxon>Alphaproteobacteria</taxon>
        <taxon>Rhodobacterales</taxon>
        <taxon>Paracoccaceae</taxon>
        <taxon>Yoonia</taxon>
    </lineage>
</organism>
<dbReference type="GO" id="GO:0005886">
    <property type="term" value="C:plasma membrane"/>
    <property type="evidence" value="ECO:0007669"/>
    <property type="project" value="UniProtKB-SubCell"/>
</dbReference>
<evidence type="ECO:0000256" key="8">
    <source>
        <dbReference type="ARBA" id="ARBA00022842"/>
    </source>
</evidence>
<evidence type="ECO:0000313" key="14">
    <source>
        <dbReference type="EMBL" id="SIT83971.1"/>
    </source>
</evidence>
<dbReference type="PANTHER" id="PTHR43294:SF21">
    <property type="entry name" value="CATION TRANSPORTING ATPASE"/>
    <property type="match status" value="1"/>
</dbReference>
<protein>
    <submittedName>
        <fullName evidence="14">Ca2+-transporting ATPase</fullName>
    </submittedName>
</protein>
<feature type="transmembrane region" description="Helical" evidence="12">
    <location>
        <begin position="279"/>
        <end position="300"/>
    </location>
</feature>
<gene>
    <name evidence="14" type="ORF">SAMN05421665_1763</name>
</gene>
<feature type="transmembrane region" description="Helical" evidence="12">
    <location>
        <begin position="766"/>
        <end position="791"/>
    </location>
</feature>
<dbReference type="InterPro" id="IPR018303">
    <property type="entry name" value="ATPase_P-typ_P_site"/>
</dbReference>
<dbReference type="Gene3D" id="3.40.1110.10">
    <property type="entry name" value="Calcium-transporting ATPase, cytoplasmic domain N"/>
    <property type="match status" value="1"/>
</dbReference>
<feature type="domain" description="Cation-transporting P-type ATPase N-terminal" evidence="13">
    <location>
        <begin position="8"/>
        <end position="82"/>
    </location>
</feature>
<dbReference type="InterPro" id="IPR036412">
    <property type="entry name" value="HAD-like_sf"/>
</dbReference>
<dbReference type="GO" id="GO:0016887">
    <property type="term" value="F:ATP hydrolysis activity"/>
    <property type="evidence" value="ECO:0007669"/>
    <property type="project" value="InterPro"/>
</dbReference>
<dbReference type="SUPFAM" id="SSF81653">
    <property type="entry name" value="Calcium ATPase, transduction domain A"/>
    <property type="match status" value="1"/>
</dbReference>
<dbReference type="PROSITE" id="PS00154">
    <property type="entry name" value="ATPASE_E1_E2"/>
    <property type="match status" value="1"/>
</dbReference>
<dbReference type="SFLD" id="SFLDF00027">
    <property type="entry name" value="p-type_atpase"/>
    <property type="match status" value="1"/>
</dbReference>
<dbReference type="Gene3D" id="2.70.150.10">
    <property type="entry name" value="Calcium-transporting ATPase, cytoplasmic transduction domain A"/>
    <property type="match status" value="1"/>
</dbReference>
<dbReference type="Pfam" id="PF00689">
    <property type="entry name" value="Cation_ATPase_C"/>
    <property type="match status" value="1"/>
</dbReference>
<evidence type="ECO:0000313" key="15">
    <source>
        <dbReference type="Proteomes" id="UP000186997"/>
    </source>
</evidence>
<keyword evidence="5 12" id="KW-0812">Transmembrane</keyword>
<name>A0A1R3X055_9RHOB</name>
<feature type="transmembrane region" description="Helical" evidence="12">
    <location>
        <begin position="692"/>
        <end position="713"/>
    </location>
</feature>
<feature type="transmembrane region" description="Helical" evidence="12">
    <location>
        <begin position="250"/>
        <end position="267"/>
    </location>
</feature>
<evidence type="ECO:0000256" key="3">
    <source>
        <dbReference type="ARBA" id="ARBA00022475"/>
    </source>
</evidence>
<dbReference type="EMBL" id="FTPR01000001">
    <property type="protein sequence ID" value="SIT83971.1"/>
    <property type="molecule type" value="Genomic_DNA"/>
</dbReference>
<keyword evidence="3" id="KW-1003">Cell membrane</keyword>
<dbReference type="SMART" id="SM00831">
    <property type="entry name" value="Cation_ATPase_N"/>
    <property type="match status" value="1"/>
</dbReference>
<dbReference type="SFLD" id="SFLDS00003">
    <property type="entry name" value="Haloacid_Dehalogenase"/>
    <property type="match status" value="1"/>
</dbReference>
<evidence type="ECO:0000259" key="13">
    <source>
        <dbReference type="SMART" id="SM00831"/>
    </source>
</evidence>
<dbReference type="Proteomes" id="UP000186997">
    <property type="component" value="Unassembled WGS sequence"/>
</dbReference>
<dbReference type="GO" id="GO:0005391">
    <property type="term" value="F:P-type sodium:potassium-exchanging transporter activity"/>
    <property type="evidence" value="ECO:0007669"/>
    <property type="project" value="TreeGrafter"/>
</dbReference>
<evidence type="ECO:0000256" key="11">
    <source>
        <dbReference type="ARBA" id="ARBA00023136"/>
    </source>
</evidence>
<comment type="similarity">
    <text evidence="2">Belongs to the cation transport ATPase (P-type) (TC 3.A.3) family. Type IIA subfamily.</text>
</comment>
<feature type="transmembrane region" description="Helical" evidence="12">
    <location>
        <begin position="868"/>
        <end position="890"/>
    </location>
</feature>
<evidence type="ECO:0000256" key="5">
    <source>
        <dbReference type="ARBA" id="ARBA00022692"/>
    </source>
</evidence>
<dbReference type="GO" id="GO:0006883">
    <property type="term" value="P:intracellular sodium ion homeostasis"/>
    <property type="evidence" value="ECO:0007669"/>
    <property type="project" value="TreeGrafter"/>
</dbReference>
<dbReference type="Pfam" id="PF00690">
    <property type="entry name" value="Cation_ATPase_N"/>
    <property type="match status" value="1"/>
</dbReference>
<dbReference type="InterPro" id="IPR004014">
    <property type="entry name" value="ATPase_P-typ_cation-transptr_N"/>
</dbReference>
<dbReference type="RefSeq" id="WP_076659222.1">
    <property type="nucleotide sequence ID" value="NZ_FTPR01000001.1"/>
</dbReference>
<evidence type="ECO:0000256" key="1">
    <source>
        <dbReference type="ARBA" id="ARBA00004651"/>
    </source>
</evidence>
<dbReference type="NCBIfam" id="TIGR01494">
    <property type="entry name" value="ATPase_P-type"/>
    <property type="match status" value="2"/>
</dbReference>
<keyword evidence="9" id="KW-1278">Translocase</keyword>
<keyword evidence="11 12" id="KW-0472">Membrane</keyword>
<dbReference type="GO" id="GO:0036376">
    <property type="term" value="P:sodium ion export across plasma membrane"/>
    <property type="evidence" value="ECO:0007669"/>
    <property type="project" value="TreeGrafter"/>
</dbReference>
<feature type="transmembrane region" description="Helical" evidence="12">
    <location>
        <begin position="719"/>
        <end position="741"/>
    </location>
</feature>
<keyword evidence="7" id="KW-0067">ATP-binding</keyword>
<dbReference type="Pfam" id="PF13246">
    <property type="entry name" value="Cation_ATPase"/>
    <property type="match status" value="1"/>
</dbReference>
<keyword evidence="6" id="KW-0547">Nucleotide-binding</keyword>
<evidence type="ECO:0000256" key="10">
    <source>
        <dbReference type="ARBA" id="ARBA00022989"/>
    </source>
</evidence>
<dbReference type="GO" id="GO:1902600">
    <property type="term" value="P:proton transmembrane transport"/>
    <property type="evidence" value="ECO:0007669"/>
    <property type="project" value="TreeGrafter"/>
</dbReference>
<evidence type="ECO:0000256" key="7">
    <source>
        <dbReference type="ARBA" id="ARBA00022840"/>
    </source>
</evidence>
<feature type="transmembrane region" description="Helical" evidence="12">
    <location>
        <begin position="797"/>
        <end position="815"/>
    </location>
</feature>
<evidence type="ECO:0000256" key="6">
    <source>
        <dbReference type="ARBA" id="ARBA00022741"/>
    </source>
</evidence>
<keyword evidence="8" id="KW-0460">Magnesium</keyword>
<evidence type="ECO:0000256" key="2">
    <source>
        <dbReference type="ARBA" id="ARBA00005675"/>
    </source>
</evidence>
<dbReference type="Pfam" id="PF00122">
    <property type="entry name" value="E1-E2_ATPase"/>
    <property type="match status" value="1"/>
</dbReference>
<dbReference type="InterPro" id="IPR023214">
    <property type="entry name" value="HAD_sf"/>
</dbReference>
<dbReference type="OrthoDB" id="9807843at2"/>
<proteinExistence type="inferred from homology"/>
<evidence type="ECO:0000256" key="12">
    <source>
        <dbReference type="SAM" id="Phobius"/>
    </source>
</evidence>
<feature type="transmembrane region" description="Helical" evidence="12">
    <location>
        <begin position="835"/>
        <end position="856"/>
    </location>
</feature>
<dbReference type="GO" id="GO:0005524">
    <property type="term" value="F:ATP binding"/>
    <property type="evidence" value="ECO:0007669"/>
    <property type="project" value="UniProtKB-KW"/>
</dbReference>
<dbReference type="GO" id="GO:1990573">
    <property type="term" value="P:potassium ion import across plasma membrane"/>
    <property type="evidence" value="ECO:0007669"/>
    <property type="project" value="TreeGrafter"/>
</dbReference>
<keyword evidence="15" id="KW-1185">Reference proteome</keyword>
<dbReference type="PANTHER" id="PTHR43294">
    <property type="entry name" value="SODIUM/POTASSIUM-TRANSPORTING ATPASE SUBUNIT ALPHA"/>
    <property type="match status" value="1"/>
</dbReference>
<accession>A0A1R3X055</accession>
<keyword evidence="4" id="KW-0597">Phosphoprotein</keyword>
<dbReference type="SUPFAM" id="SSF81660">
    <property type="entry name" value="Metal cation-transporting ATPase, ATP-binding domain N"/>
    <property type="match status" value="1"/>
</dbReference>
<dbReference type="AlphaFoldDB" id="A0A1R3X055"/>
<dbReference type="Gene3D" id="1.20.1110.10">
    <property type="entry name" value="Calcium-transporting ATPase, transmembrane domain"/>
    <property type="match status" value="1"/>
</dbReference>
<dbReference type="PRINTS" id="PR00119">
    <property type="entry name" value="CATATPASE"/>
</dbReference>
<dbReference type="InterPro" id="IPR001757">
    <property type="entry name" value="P_typ_ATPase"/>
</dbReference>
<dbReference type="InterPro" id="IPR023298">
    <property type="entry name" value="ATPase_P-typ_TM_dom_sf"/>
</dbReference>
<reference evidence="15" key="1">
    <citation type="submission" date="2017-01" db="EMBL/GenBank/DDBJ databases">
        <authorList>
            <person name="Varghese N."/>
            <person name="Submissions S."/>
        </authorList>
    </citation>
    <scope>NUCLEOTIDE SEQUENCE [LARGE SCALE GENOMIC DNA]</scope>
    <source>
        <strain evidence="15">DSM 29591</strain>
    </source>
</reference>
<feature type="transmembrane region" description="Helical" evidence="12">
    <location>
        <begin position="57"/>
        <end position="80"/>
    </location>
</feature>
<dbReference type="InterPro" id="IPR006068">
    <property type="entry name" value="ATPase_P-typ_cation-transptr_C"/>
</dbReference>
<feature type="transmembrane region" description="Helical" evidence="12">
    <location>
        <begin position="86"/>
        <end position="105"/>
    </location>
</feature>
<evidence type="ECO:0000256" key="9">
    <source>
        <dbReference type="ARBA" id="ARBA00022967"/>
    </source>
</evidence>
<dbReference type="InterPro" id="IPR008250">
    <property type="entry name" value="ATPase_P-typ_transduc_dom_A_sf"/>
</dbReference>
<dbReference type="FunFam" id="2.70.150.10:FF:000160">
    <property type="entry name" value="Sarcoplasmic/endoplasmic reticulum calcium ATPase 1"/>
    <property type="match status" value="1"/>
</dbReference>
<comment type="subcellular location">
    <subcellularLocation>
        <location evidence="1">Cell membrane</location>
        <topology evidence="1">Multi-pass membrane protein</topology>
    </subcellularLocation>
</comment>
<dbReference type="PRINTS" id="PR00120">
    <property type="entry name" value="HATPASE"/>
</dbReference>
<dbReference type="InterPro" id="IPR059000">
    <property type="entry name" value="ATPase_P-type_domA"/>
</dbReference>
<dbReference type="InterPro" id="IPR044492">
    <property type="entry name" value="P_typ_ATPase_HD_dom"/>
</dbReference>
<dbReference type="GO" id="GO:0030007">
    <property type="term" value="P:intracellular potassium ion homeostasis"/>
    <property type="evidence" value="ECO:0007669"/>
    <property type="project" value="TreeGrafter"/>
</dbReference>
<dbReference type="SUPFAM" id="SSF81665">
    <property type="entry name" value="Calcium ATPase, transmembrane domain M"/>
    <property type="match status" value="1"/>
</dbReference>
<sequence>MPKNRAENPHAQSVEDIGDRLGVDLAQGLDPSQVRERLACYGPNRLRRQKKKSTLSILVRQFKGIIVWLLAAAAIMSFVLGDIAEGIAIAVVLLINGAIGFFTELRAARAMEALMQLAEVQTRVRRGGDVRKIDAHEIVPGDVVILEAGDVVTADLRLTKVSQIMVDESVLTGESVPVIKSIDPTVLDASLGDRTSMAFKGTAITLGAGEGVVVATGMDTEIGQISELAQTAQSDTTPLERRLDTLGHRLVWLTLSLAVLTVVMGILRGHDPAGMVQTGVALAVAAVPEGLPVVATLSLAHGMWRMSQRNAVIRQLSSVETLGATTVILTDKTGTLTENRMSAVRYLLADADVKVESDGDVPKFVLQGNSVDPASDDRLGWAIRIGALCNNADLGDGTKHHHSGDPMEIALLSLAQKVGFGRSGLLEGNAKVQQHAFDPDSKMMATVHRAADGYLVAVKGAPEAVIDVCTQIRTADGTRDMDDHAQQDCKDRSAAAAGEGLRLLALAMKHVDSQDAVPYEGLTLVGLVCLLDPVRADVPDAIAAGRKAGVRVVMMTGDHANTAETIAREAGLGCGDLTVVEGRELAGLDADRISDQERRRVLAADVFARVAPDTKLKLVSLYQKSGHIVAVTGDGVNDAPALKKADIGIAMGQRGTQVAQEAAHMILQDDAFATIIVAMRQGRVIFDNIRRFVVYLMSCNVSEVLVVGIAVGAGLPAPLLPLQILFLNLVTDVFPAFALGLGRGDENIMHKPPRDPAQEIVNRPRWMLIGILGAAITAATLAAFVLALYWLGLESGAAITVAFLTLALAQLWNVFNVRDPGAGVLKNEVTRNVYVWGAIVLCLGLIGLALWVPWFARLLGLPDPGWDGLALAAGASLVPLVLGQCWHVVAGPDWLSRHDKAHQG</sequence>